<reference evidence="3" key="1">
    <citation type="submission" date="2021-01" db="EMBL/GenBank/DDBJ databases">
        <authorList>
            <consortium name="Genoscope - CEA"/>
            <person name="William W."/>
        </authorList>
    </citation>
    <scope>NUCLEOTIDE SEQUENCE</scope>
</reference>
<dbReference type="PANTHER" id="PTHR44914">
    <property type="entry name" value="CHAPERONE PROTEIN DNAJ 13"/>
    <property type="match status" value="1"/>
</dbReference>
<dbReference type="Pfam" id="PF11875">
    <property type="entry name" value="DnaJ-like_C11_C"/>
    <property type="match status" value="1"/>
</dbReference>
<evidence type="ECO:0000313" key="3">
    <source>
        <dbReference type="EMBL" id="CAD8126780.1"/>
    </source>
</evidence>
<evidence type="ECO:0000259" key="2">
    <source>
        <dbReference type="Pfam" id="PF11875"/>
    </source>
</evidence>
<feature type="domain" description="DnaJ-like protein C11 C-terminal" evidence="2">
    <location>
        <begin position="198"/>
        <end position="327"/>
    </location>
</feature>
<keyword evidence="1" id="KW-0143">Chaperone</keyword>
<dbReference type="EMBL" id="CAJJDN010000170">
    <property type="protein sequence ID" value="CAD8126780.1"/>
    <property type="molecule type" value="Genomic_DNA"/>
</dbReference>
<organism evidence="3 4">
    <name type="scientific">Paramecium sonneborni</name>
    <dbReference type="NCBI Taxonomy" id="65129"/>
    <lineage>
        <taxon>Eukaryota</taxon>
        <taxon>Sar</taxon>
        <taxon>Alveolata</taxon>
        <taxon>Ciliophora</taxon>
        <taxon>Intramacronucleata</taxon>
        <taxon>Oligohymenophorea</taxon>
        <taxon>Peniculida</taxon>
        <taxon>Parameciidae</taxon>
        <taxon>Paramecium</taxon>
    </lineage>
</organism>
<accession>A0A8S1RID2</accession>
<dbReference type="PANTHER" id="PTHR44914:SF1">
    <property type="entry name" value="CHAPERONE PROTEIN DNAJ 13"/>
    <property type="match status" value="1"/>
</dbReference>
<gene>
    <name evidence="3" type="ORF">PSON_ATCC_30995.1.T1700078</name>
</gene>
<name>A0A8S1RID2_9CILI</name>
<comment type="caution">
    <text evidence="3">The sequence shown here is derived from an EMBL/GenBank/DDBJ whole genome shotgun (WGS) entry which is preliminary data.</text>
</comment>
<dbReference type="InterPro" id="IPR042162">
    <property type="entry name" value="AtJ13"/>
</dbReference>
<dbReference type="InterPro" id="IPR024586">
    <property type="entry name" value="DnaJ-like_C11_C"/>
</dbReference>
<dbReference type="AlphaFoldDB" id="A0A8S1RID2"/>
<sequence>MPQLHLGIRLNRNIQDSDYDFSVYKYLNQFSSLTYCCKVDQNYETEQKVILNYKESSLIIQENKIKIALQSGTIIQPYIKTDLRNFGKTTFGFKAKLKDFELFVYKQITNTNKSKNLSMGVNLNVLDWKFGLKINLDFTLGCFVFYIQKFGLALQIPLYTFQFDDLIEKYTVVAFGFMIACSILKCFQQPKVIPLNKQQRIEQSRNQLNLLEQKTKQNFKFEKEKNGLLILFVYYGNADHIKILSQQQNKQKYQLQNDLEIIDVTLPCQFNVKNSKLHLPKYTKSVLFGFCDPCENTNTPKLLLFEYTYKQQKFDKIFDDLEEVVLP</sequence>
<protein>
    <recommendedName>
        <fullName evidence="2">DnaJ-like protein C11 C-terminal domain-containing protein</fullName>
    </recommendedName>
</protein>
<keyword evidence="4" id="KW-1185">Reference proteome</keyword>
<evidence type="ECO:0000256" key="1">
    <source>
        <dbReference type="ARBA" id="ARBA00023186"/>
    </source>
</evidence>
<evidence type="ECO:0000313" key="4">
    <source>
        <dbReference type="Proteomes" id="UP000692954"/>
    </source>
</evidence>
<proteinExistence type="predicted"/>
<dbReference type="OrthoDB" id="18010at2759"/>
<dbReference type="Proteomes" id="UP000692954">
    <property type="component" value="Unassembled WGS sequence"/>
</dbReference>